<gene>
    <name evidence="2" type="ORF">Pyn_20086</name>
</gene>
<sequence>MSAESTADTHQAVNGSHKIDENRNGTVNVDLQHQDEDGDVNRKLDSKPSFKRSSSSNKKDDSQVLGMEQKYELIDLSPPDARPLLVFINKRSGTQRGNSLMRQRLKQEVLTVHSNC</sequence>
<organism evidence="2 3">
    <name type="scientific">Prunus yedoensis var. nudiflora</name>
    <dbReference type="NCBI Taxonomy" id="2094558"/>
    <lineage>
        <taxon>Eukaryota</taxon>
        <taxon>Viridiplantae</taxon>
        <taxon>Streptophyta</taxon>
        <taxon>Embryophyta</taxon>
        <taxon>Tracheophyta</taxon>
        <taxon>Spermatophyta</taxon>
        <taxon>Magnoliopsida</taxon>
        <taxon>eudicotyledons</taxon>
        <taxon>Gunneridae</taxon>
        <taxon>Pentapetalae</taxon>
        <taxon>rosids</taxon>
        <taxon>fabids</taxon>
        <taxon>Rosales</taxon>
        <taxon>Rosaceae</taxon>
        <taxon>Amygdaloideae</taxon>
        <taxon>Amygdaleae</taxon>
        <taxon>Prunus</taxon>
    </lineage>
</organism>
<evidence type="ECO:0000313" key="2">
    <source>
        <dbReference type="EMBL" id="PQQ14457.1"/>
    </source>
</evidence>
<protein>
    <recommendedName>
        <fullName evidence="4">Diacylglycerol kinase 1</fullName>
    </recommendedName>
</protein>
<feature type="region of interest" description="Disordered" evidence="1">
    <location>
        <begin position="1"/>
        <end position="65"/>
    </location>
</feature>
<proteinExistence type="predicted"/>
<comment type="caution">
    <text evidence="2">The sequence shown here is derived from an EMBL/GenBank/DDBJ whole genome shotgun (WGS) entry which is preliminary data.</text>
</comment>
<dbReference type="OrthoDB" id="1825603at2759"/>
<accession>A0A314Z8R4</accession>
<evidence type="ECO:0008006" key="4">
    <source>
        <dbReference type="Google" id="ProtNLM"/>
    </source>
</evidence>
<feature type="compositionally biased region" description="Polar residues" evidence="1">
    <location>
        <begin position="1"/>
        <end position="14"/>
    </location>
</feature>
<feature type="compositionally biased region" description="Basic and acidic residues" evidence="1">
    <location>
        <begin position="32"/>
        <end position="48"/>
    </location>
</feature>
<keyword evidence="3" id="KW-1185">Reference proteome</keyword>
<dbReference type="Proteomes" id="UP000250321">
    <property type="component" value="Unassembled WGS sequence"/>
</dbReference>
<name>A0A314Z8R4_PRUYE</name>
<evidence type="ECO:0000313" key="3">
    <source>
        <dbReference type="Proteomes" id="UP000250321"/>
    </source>
</evidence>
<dbReference type="AlphaFoldDB" id="A0A314Z8R4"/>
<dbReference type="STRING" id="2094558.A0A314Z8R4"/>
<dbReference type="EMBL" id="PJQY01000260">
    <property type="protein sequence ID" value="PQQ14457.1"/>
    <property type="molecule type" value="Genomic_DNA"/>
</dbReference>
<reference evidence="2 3" key="1">
    <citation type="submission" date="2018-02" db="EMBL/GenBank/DDBJ databases">
        <title>Draft genome of wild Prunus yedoensis var. nudiflora.</title>
        <authorList>
            <person name="Baek S."/>
            <person name="Kim J.-H."/>
            <person name="Choi K."/>
            <person name="Kim G.-B."/>
            <person name="Cho A."/>
            <person name="Jang H."/>
            <person name="Shin C.-H."/>
            <person name="Yu H.-J."/>
            <person name="Mun J.-H."/>
        </authorList>
    </citation>
    <scope>NUCLEOTIDE SEQUENCE [LARGE SCALE GENOMIC DNA]</scope>
    <source>
        <strain evidence="3">cv. Jeju island</strain>
        <tissue evidence="2">Leaf</tissue>
    </source>
</reference>
<evidence type="ECO:0000256" key="1">
    <source>
        <dbReference type="SAM" id="MobiDB-lite"/>
    </source>
</evidence>